<dbReference type="OrthoDB" id="5853122at2759"/>
<gene>
    <name evidence="3" type="ORF">SVUK_LOCUS3853</name>
</gene>
<feature type="non-terminal residue" evidence="3">
    <location>
        <position position="1"/>
    </location>
</feature>
<dbReference type="InterPro" id="IPR039913">
    <property type="entry name" value="RPAP1/Rba50"/>
</dbReference>
<feature type="compositionally biased region" description="Polar residues" evidence="1">
    <location>
        <begin position="149"/>
        <end position="168"/>
    </location>
</feature>
<evidence type="ECO:0000256" key="1">
    <source>
        <dbReference type="SAM" id="MobiDB-lite"/>
    </source>
</evidence>
<sequence>EERNADWLVSDHSDELARQGFEKLQYSADEGFPDVLDLSAYYKKDAEVKRNAGRKSFFAAEFDRLHGKLDGATLIEDDQVEIKDAEDNFEMENDKYLASLDQEKISELRQEIAERIKPETLAFLKNRHKNESKQESKPAVSKFKASRKPLSSQTPSSVKEVEPSNSIESMPPAPPPPPVVEDMLNQLEVLDEFSDRNDQEKYNRLATDAVQLDFATKCLRNVAPRQQKNAVKLFDNCKIAPSGSKDPVLELARSRIDDIKELYLEEIEVCGDDIEIVRLALLWTLLLHDERLTAFLAFADPNDIYVRLAEVLLVGKRI</sequence>
<proteinExistence type="predicted"/>
<dbReference type="GO" id="GO:0006366">
    <property type="term" value="P:transcription by RNA polymerase II"/>
    <property type="evidence" value="ECO:0007669"/>
    <property type="project" value="InterPro"/>
</dbReference>
<evidence type="ECO:0000259" key="2">
    <source>
        <dbReference type="Pfam" id="PF08621"/>
    </source>
</evidence>
<organism evidence="3 4">
    <name type="scientific">Strongylus vulgaris</name>
    <name type="common">Blood worm</name>
    <dbReference type="NCBI Taxonomy" id="40348"/>
    <lineage>
        <taxon>Eukaryota</taxon>
        <taxon>Metazoa</taxon>
        <taxon>Ecdysozoa</taxon>
        <taxon>Nematoda</taxon>
        <taxon>Chromadorea</taxon>
        <taxon>Rhabditida</taxon>
        <taxon>Rhabditina</taxon>
        <taxon>Rhabditomorpha</taxon>
        <taxon>Strongyloidea</taxon>
        <taxon>Strongylidae</taxon>
        <taxon>Strongylus</taxon>
    </lineage>
</organism>
<dbReference type="InterPro" id="IPR013930">
    <property type="entry name" value="RPAP1_N"/>
</dbReference>
<dbReference type="PANTHER" id="PTHR21483">
    <property type="entry name" value="RNA POLYMERASE II-ASSOCIATED PROTEIN 1"/>
    <property type="match status" value="1"/>
</dbReference>
<dbReference type="PANTHER" id="PTHR21483:SF18">
    <property type="entry name" value="RNA POLYMERASE II-ASSOCIATED PROTEIN 1"/>
    <property type="match status" value="1"/>
</dbReference>
<feature type="region of interest" description="Disordered" evidence="1">
    <location>
        <begin position="124"/>
        <end position="180"/>
    </location>
</feature>
<protein>
    <recommendedName>
        <fullName evidence="2">RPAP1 N-terminal domain-containing protein</fullName>
    </recommendedName>
</protein>
<accession>A0A3P7KC42</accession>
<keyword evidence="4" id="KW-1185">Reference proteome</keyword>
<name>A0A3P7KC42_STRVU</name>
<evidence type="ECO:0000313" key="4">
    <source>
        <dbReference type="Proteomes" id="UP000270094"/>
    </source>
</evidence>
<dbReference type="EMBL" id="UYYB01010213">
    <property type="protein sequence ID" value="VDM68855.1"/>
    <property type="molecule type" value="Genomic_DNA"/>
</dbReference>
<evidence type="ECO:0000313" key="3">
    <source>
        <dbReference type="EMBL" id="VDM68855.1"/>
    </source>
</evidence>
<dbReference type="AlphaFoldDB" id="A0A3P7KC42"/>
<reference evidence="3 4" key="1">
    <citation type="submission" date="2018-11" db="EMBL/GenBank/DDBJ databases">
        <authorList>
            <consortium name="Pathogen Informatics"/>
        </authorList>
    </citation>
    <scope>NUCLEOTIDE SEQUENCE [LARGE SCALE GENOMIC DNA]</scope>
</reference>
<feature type="domain" description="RPAP1 N-terminal" evidence="2">
    <location>
        <begin position="89"/>
        <end position="130"/>
    </location>
</feature>
<dbReference type="Proteomes" id="UP000270094">
    <property type="component" value="Unassembled WGS sequence"/>
</dbReference>
<dbReference type="Pfam" id="PF08621">
    <property type="entry name" value="RPAP1_N"/>
    <property type="match status" value="1"/>
</dbReference>